<evidence type="ECO:0000313" key="3">
    <source>
        <dbReference type="Proteomes" id="UP000043764"/>
    </source>
</evidence>
<protein>
    <submittedName>
        <fullName evidence="2">Uncharacterized protein</fullName>
    </submittedName>
</protein>
<reference evidence="3" key="1">
    <citation type="submission" date="2015-05" db="EMBL/GenBank/DDBJ databases">
        <authorList>
            <person name="Rodrigo-Torres Lidia"/>
            <person name="Arahal R.David."/>
        </authorList>
    </citation>
    <scope>NUCLEOTIDE SEQUENCE [LARGE SCALE GENOMIC DNA]</scope>
    <source>
        <strain evidence="3">CECT 7321</strain>
    </source>
</reference>
<feature type="region of interest" description="Disordered" evidence="1">
    <location>
        <begin position="41"/>
        <end position="77"/>
    </location>
</feature>
<sequence length="309" mass="31981">MTEYRHNVDPANPSGSNLASGPMGFTATVGGGSLEVTSGHGMTRSGGVEHTVRPTADPSTGLTFSTEAGLPVPGGNPRPNDLVEIGGIKVKVAQAVRDGLIMDPSRGLLNAPESGHNADPQVTPYAASEGAVEAPESVADSFTNDVLPRVSPSTLSSIEADLNEGQFSEKTMDYLMLEGGQSAEELSAVRDAYAAKVTAATGMDEAELQELWQDNRQAFNAAASEMLKTGSTAAFQDLAAKAGAAAWTAMGTDEATDAWKSPDFPQALLDAGLEPSFDGGVVSIKIPGMGVVPWTEAVQRGLVKVSRYG</sequence>
<feature type="compositionally biased region" description="Polar residues" evidence="1">
    <location>
        <begin position="57"/>
        <end position="66"/>
    </location>
</feature>
<keyword evidence="3" id="KW-1185">Reference proteome</keyword>
<organism evidence="2 3">
    <name type="scientific">Phaeobacter italicus</name>
    <dbReference type="NCBI Taxonomy" id="481446"/>
    <lineage>
        <taxon>Bacteria</taxon>
        <taxon>Pseudomonadati</taxon>
        <taxon>Pseudomonadota</taxon>
        <taxon>Alphaproteobacteria</taxon>
        <taxon>Rhodobacterales</taxon>
        <taxon>Roseobacteraceae</taxon>
        <taxon>Phaeobacter</taxon>
    </lineage>
</organism>
<accession>A0A0H5D4L2</accession>
<dbReference type="RefSeq" id="WP_131724106.1">
    <property type="nucleotide sequence ID" value="NZ_CVRL01000037.1"/>
</dbReference>
<name>A0A0H5D4L2_9RHOB</name>
<evidence type="ECO:0000256" key="1">
    <source>
        <dbReference type="SAM" id="MobiDB-lite"/>
    </source>
</evidence>
<feature type="region of interest" description="Disordered" evidence="1">
    <location>
        <begin position="1"/>
        <end position="22"/>
    </location>
</feature>
<dbReference type="Proteomes" id="UP000043764">
    <property type="component" value="Unassembled WGS sequence"/>
</dbReference>
<dbReference type="EMBL" id="CVRL01000037">
    <property type="protein sequence ID" value="CRL11964.1"/>
    <property type="molecule type" value="Genomic_DNA"/>
</dbReference>
<proteinExistence type="predicted"/>
<gene>
    <name evidence="2" type="ORF">NIT7321_02835</name>
</gene>
<evidence type="ECO:0000313" key="2">
    <source>
        <dbReference type="EMBL" id="CRL11964.1"/>
    </source>
</evidence>
<dbReference type="AlphaFoldDB" id="A0A0H5D4L2"/>